<protein>
    <submittedName>
        <fullName evidence="1">Putative glycosyltransferase</fullName>
    </submittedName>
</protein>
<dbReference type="EMBL" id="MT141375">
    <property type="protein sequence ID" value="QJA59570.1"/>
    <property type="molecule type" value="Genomic_DNA"/>
</dbReference>
<dbReference type="AlphaFoldDB" id="A0A6M3IPT7"/>
<reference evidence="1" key="1">
    <citation type="submission" date="2020-03" db="EMBL/GenBank/DDBJ databases">
        <title>The deep terrestrial virosphere.</title>
        <authorList>
            <person name="Holmfeldt K."/>
            <person name="Nilsson E."/>
            <person name="Simone D."/>
            <person name="Lopez-Fernandez M."/>
            <person name="Wu X."/>
            <person name="de Brujin I."/>
            <person name="Lundin D."/>
            <person name="Andersson A."/>
            <person name="Bertilsson S."/>
            <person name="Dopson M."/>
        </authorList>
    </citation>
    <scope>NUCLEOTIDE SEQUENCE</scope>
    <source>
        <strain evidence="1">MM415B01265</strain>
    </source>
</reference>
<proteinExistence type="predicted"/>
<organism evidence="1">
    <name type="scientific">viral metagenome</name>
    <dbReference type="NCBI Taxonomy" id="1070528"/>
    <lineage>
        <taxon>unclassified sequences</taxon>
        <taxon>metagenomes</taxon>
        <taxon>organismal metagenomes</taxon>
    </lineage>
</organism>
<evidence type="ECO:0000313" key="1">
    <source>
        <dbReference type="EMBL" id="QJA59570.1"/>
    </source>
</evidence>
<gene>
    <name evidence="1" type="ORF">MM415B01265_0015</name>
</gene>
<keyword evidence="1" id="KW-0808">Transferase</keyword>
<dbReference type="InterPro" id="IPR029044">
    <property type="entry name" value="Nucleotide-diphossugar_trans"/>
</dbReference>
<name>A0A6M3IPT7_9ZZZZ</name>
<dbReference type="SUPFAM" id="SSF53448">
    <property type="entry name" value="Nucleotide-diphospho-sugar transferases"/>
    <property type="match status" value="1"/>
</dbReference>
<accession>A0A6M3IPT7</accession>
<dbReference type="GO" id="GO:0016740">
    <property type="term" value="F:transferase activity"/>
    <property type="evidence" value="ECO:0007669"/>
    <property type="project" value="UniProtKB-KW"/>
</dbReference>
<sequence>MQIHALTVCVEYADFLALSVERWLPGLASWTIVSTPGDRPTADIARAHGLRLHTTDVFYANGAAFNKGAAMEEARAAMPWEDWILFLDADIVPGYGWAQQIDEYAPRCGQLYSARRRECPDPSMVDNLSLQKNMSDGIGVGYFQLFHVDDPALEGDPLIETDWVHAGCYDSSFMHRWPRRARQLLPIRLVHVGERNNWFGRGNTEQFKTMMQLRRERGGYEHERIGVYGGSPCK</sequence>